<dbReference type="Pfam" id="PF02558">
    <property type="entry name" value="ApbA"/>
    <property type="match status" value="1"/>
</dbReference>
<dbReference type="OrthoDB" id="3609at2759"/>
<dbReference type="InterPro" id="IPR051402">
    <property type="entry name" value="KPR-Related"/>
</dbReference>
<dbReference type="PANTHER" id="PTHR21708">
    <property type="entry name" value="PROBABLE 2-DEHYDROPANTOATE 2-REDUCTASE"/>
    <property type="match status" value="1"/>
</dbReference>
<dbReference type="Pfam" id="PF08546">
    <property type="entry name" value="ApbA_C"/>
    <property type="match status" value="1"/>
</dbReference>
<dbReference type="PANTHER" id="PTHR21708:SF30">
    <property type="entry name" value="2-DEHYDROPANTOATE 2-REDUCTASE-RELATED"/>
    <property type="match status" value="1"/>
</dbReference>
<dbReference type="EMBL" id="KV878973">
    <property type="protein sequence ID" value="OJK01998.1"/>
    <property type="molecule type" value="Genomic_DNA"/>
</dbReference>
<dbReference type="EC" id="1.1.1.169" evidence="4"/>
<dbReference type="RefSeq" id="XP_020058337.1">
    <property type="nucleotide sequence ID" value="XM_020197864.1"/>
</dbReference>
<evidence type="ECO:0000256" key="3">
    <source>
        <dbReference type="ARBA" id="ARBA00023002"/>
    </source>
</evidence>
<gene>
    <name evidence="7" type="ORF">ASPACDRAFT_1865666</name>
</gene>
<dbReference type="GO" id="GO:0005737">
    <property type="term" value="C:cytoplasm"/>
    <property type="evidence" value="ECO:0007669"/>
    <property type="project" value="TreeGrafter"/>
</dbReference>
<dbReference type="Gene3D" id="3.40.50.720">
    <property type="entry name" value="NAD(P)-binding Rossmann-like Domain"/>
    <property type="match status" value="1"/>
</dbReference>
<dbReference type="FunFam" id="1.10.1040.10:FF:000017">
    <property type="entry name" value="2-dehydropantoate 2-reductase"/>
    <property type="match status" value="1"/>
</dbReference>
<dbReference type="InterPro" id="IPR008927">
    <property type="entry name" value="6-PGluconate_DH-like_C_sf"/>
</dbReference>
<dbReference type="SUPFAM" id="SSF51735">
    <property type="entry name" value="NAD(P)-binding Rossmann-fold domains"/>
    <property type="match status" value="1"/>
</dbReference>
<name>A0A1L9X1I7_ASPA1</name>
<evidence type="ECO:0000313" key="7">
    <source>
        <dbReference type="EMBL" id="OJK01998.1"/>
    </source>
</evidence>
<dbReference type="GO" id="GO:0008677">
    <property type="term" value="F:2-dehydropantoate 2-reductase activity"/>
    <property type="evidence" value="ECO:0007669"/>
    <property type="project" value="UniProtKB-EC"/>
</dbReference>
<dbReference type="InterPro" id="IPR013332">
    <property type="entry name" value="KPR_N"/>
</dbReference>
<comment type="function">
    <text evidence="4">Catalyzes the NADPH-dependent reduction of ketopantoate into pantoic acid.</text>
</comment>
<keyword evidence="3 4" id="KW-0560">Oxidoreductase</keyword>
<evidence type="ECO:0000313" key="8">
    <source>
        <dbReference type="Proteomes" id="UP000184546"/>
    </source>
</evidence>
<dbReference type="InterPro" id="IPR013752">
    <property type="entry name" value="KPA_reductase"/>
</dbReference>
<protein>
    <recommendedName>
        <fullName evidence="4">2-dehydropantoate 2-reductase</fullName>
        <ecNumber evidence="4">1.1.1.169</ecNumber>
    </recommendedName>
    <alternativeName>
        <fullName evidence="4">Ketopantoate reductase</fullName>
    </alternativeName>
</protein>
<feature type="domain" description="Ketopantoate reductase C-terminal" evidence="6">
    <location>
        <begin position="202"/>
        <end position="323"/>
    </location>
</feature>
<evidence type="ECO:0000259" key="5">
    <source>
        <dbReference type="Pfam" id="PF02558"/>
    </source>
</evidence>
<dbReference type="InterPro" id="IPR036291">
    <property type="entry name" value="NAD(P)-bd_dom_sf"/>
</dbReference>
<dbReference type="OMA" id="VQWRTKE"/>
<dbReference type="AlphaFoldDB" id="A0A1L9X1I7"/>
<dbReference type="GO" id="GO:0015940">
    <property type="term" value="P:pantothenate biosynthetic process"/>
    <property type="evidence" value="ECO:0007669"/>
    <property type="project" value="InterPro"/>
</dbReference>
<evidence type="ECO:0000256" key="4">
    <source>
        <dbReference type="RuleBase" id="RU362068"/>
    </source>
</evidence>
<dbReference type="STRING" id="690307.A0A1L9X1I7"/>
<reference evidence="8" key="1">
    <citation type="journal article" date="2017" name="Genome Biol.">
        <title>Comparative genomics reveals high biological diversity and specific adaptations in the industrially and medically important fungal genus Aspergillus.</title>
        <authorList>
            <person name="de Vries R.P."/>
            <person name="Riley R."/>
            <person name="Wiebenga A."/>
            <person name="Aguilar-Osorio G."/>
            <person name="Amillis S."/>
            <person name="Uchima C.A."/>
            <person name="Anderluh G."/>
            <person name="Asadollahi M."/>
            <person name="Askin M."/>
            <person name="Barry K."/>
            <person name="Battaglia E."/>
            <person name="Bayram O."/>
            <person name="Benocci T."/>
            <person name="Braus-Stromeyer S.A."/>
            <person name="Caldana C."/>
            <person name="Canovas D."/>
            <person name="Cerqueira G.C."/>
            <person name="Chen F."/>
            <person name="Chen W."/>
            <person name="Choi C."/>
            <person name="Clum A."/>
            <person name="Dos Santos R.A."/>
            <person name="Damasio A.R."/>
            <person name="Diallinas G."/>
            <person name="Emri T."/>
            <person name="Fekete E."/>
            <person name="Flipphi M."/>
            <person name="Freyberg S."/>
            <person name="Gallo A."/>
            <person name="Gournas C."/>
            <person name="Habgood R."/>
            <person name="Hainaut M."/>
            <person name="Harispe M.L."/>
            <person name="Henrissat B."/>
            <person name="Hilden K.S."/>
            <person name="Hope R."/>
            <person name="Hossain A."/>
            <person name="Karabika E."/>
            <person name="Karaffa L."/>
            <person name="Karanyi Z."/>
            <person name="Krasevec N."/>
            <person name="Kuo A."/>
            <person name="Kusch H."/>
            <person name="LaButti K."/>
            <person name="Lagendijk E.L."/>
            <person name="Lapidus A."/>
            <person name="Levasseur A."/>
            <person name="Lindquist E."/>
            <person name="Lipzen A."/>
            <person name="Logrieco A.F."/>
            <person name="MacCabe A."/>
            <person name="Maekelae M.R."/>
            <person name="Malavazi I."/>
            <person name="Melin P."/>
            <person name="Meyer V."/>
            <person name="Mielnichuk N."/>
            <person name="Miskei M."/>
            <person name="Molnar A.P."/>
            <person name="Mule G."/>
            <person name="Ngan C.Y."/>
            <person name="Orejas M."/>
            <person name="Orosz E."/>
            <person name="Ouedraogo J.P."/>
            <person name="Overkamp K.M."/>
            <person name="Park H.-S."/>
            <person name="Perrone G."/>
            <person name="Piumi F."/>
            <person name="Punt P.J."/>
            <person name="Ram A.F."/>
            <person name="Ramon A."/>
            <person name="Rauscher S."/>
            <person name="Record E."/>
            <person name="Riano-Pachon D.M."/>
            <person name="Robert V."/>
            <person name="Roehrig J."/>
            <person name="Ruller R."/>
            <person name="Salamov A."/>
            <person name="Salih N.S."/>
            <person name="Samson R.A."/>
            <person name="Sandor E."/>
            <person name="Sanguinetti M."/>
            <person name="Schuetze T."/>
            <person name="Sepcic K."/>
            <person name="Shelest E."/>
            <person name="Sherlock G."/>
            <person name="Sophianopoulou V."/>
            <person name="Squina F.M."/>
            <person name="Sun H."/>
            <person name="Susca A."/>
            <person name="Todd R.B."/>
            <person name="Tsang A."/>
            <person name="Unkles S.E."/>
            <person name="van de Wiele N."/>
            <person name="van Rossen-Uffink D."/>
            <person name="Oliveira J.V."/>
            <person name="Vesth T.C."/>
            <person name="Visser J."/>
            <person name="Yu J.-H."/>
            <person name="Zhou M."/>
            <person name="Andersen M.R."/>
            <person name="Archer D.B."/>
            <person name="Baker S.E."/>
            <person name="Benoit I."/>
            <person name="Brakhage A.A."/>
            <person name="Braus G.H."/>
            <person name="Fischer R."/>
            <person name="Frisvad J.C."/>
            <person name="Goldman G.H."/>
            <person name="Houbraken J."/>
            <person name="Oakley B."/>
            <person name="Pocsi I."/>
            <person name="Scazzocchio C."/>
            <person name="Seiboth B."/>
            <person name="vanKuyk P.A."/>
            <person name="Wortman J."/>
            <person name="Dyer P.S."/>
            <person name="Grigoriev I.V."/>
        </authorList>
    </citation>
    <scope>NUCLEOTIDE SEQUENCE [LARGE SCALE GENOMIC DNA]</scope>
    <source>
        <strain evidence="8">ATCC 16872 / CBS 172.66 / WB 5094</strain>
    </source>
</reference>
<comment type="similarity">
    <text evidence="1 4">Belongs to the ketopantoate reductase family.</text>
</comment>
<dbReference type="SUPFAM" id="SSF48179">
    <property type="entry name" value="6-phosphogluconate dehydrogenase C-terminal domain-like"/>
    <property type="match status" value="1"/>
</dbReference>
<feature type="domain" description="Ketopantoate reductase N-terminal" evidence="5">
    <location>
        <begin position="7"/>
        <end position="165"/>
    </location>
</feature>
<keyword evidence="2 4" id="KW-0521">NADP</keyword>
<dbReference type="GeneID" id="30971678"/>
<organism evidence="7 8">
    <name type="scientific">Aspergillus aculeatus (strain ATCC 16872 / CBS 172.66 / WB 5094)</name>
    <dbReference type="NCBI Taxonomy" id="690307"/>
    <lineage>
        <taxon>Eukaryota</taxon>
        <taxon>Fungi</taxon>
        <taxon>Dikarya</taxon>
        <taxon>Ascomycota</taxon>
        <taxon>Pezizomycotina</taxon>
        <taxon>Eurotiomycetes</taxon>
        <taxon>Eurotiomycetidae</taxon>
        <taxon>Eurotiales</taxon>
        <taxon>Aspergillaceae</taxon>
        <taxon>Aspergillus</taxon>
        <taxon>Aspergillus subgen. Circumdati</taxon>
    </lineage>
</organism>
<proteinExistence type="inferred from homology"/>
<evidence type="ECO:0000256" key="2">
    <source>
        <dbReference type="ARBA" id="ARBA00022857"/>
    </source>
</evidence>
<dbReference type="NCBIfam" id="TIGR00745">
    <property type="entry name" value="apbA_panE"/>
    <property type="match status" value="1"/>
</dbReference>
<dbReference type="InterPro" id="IPR003710">
    <property type="entry name" value="ApbA"/>
</dbReference>
<dbReference type="Gene3D" id="1.10.1040.10">
    <property type="entry name" value="N-(1-d-carboxylethyl)-l-norvaline Dehydrogenase, domain 2"/>
    <property type="match status" value="1"/>
</dbReference>
<sequence length="345" mass="37458">MQNKANVLLIGCGGIGTIGALNLERGGQATVTAVLRSNYEHVKEHGFSIKSIDHGEVEGFKPSILRNTIPDLTTESLPPYDYIIVTTKNYADIPPSVATLIHPAVTPGHTRIVLLQNGLNIHKPLQSAFPTNIILSGVSFCGSHQVAPGKIVQEDDDELYIGAFRNPGIASAVEDAAAQDFVRIYGAGGKCQPQFNPNVAFSRWRKLLYNACLNPICAITDLDTGRIQLADGAIEDLVRPAMREIQAAAKACAGVELPDETLDFMITMDPITMYNPPSMQVDVRSGRFTEFENLVGEAVREGRAKGVAMPTLTVLYGILKALQWRTKEKRGLVTVPEAVDHTVQK</sequence>
<comment type="catalytic activity">
    <reaction evidence="4">
        <text>(R)-pantoate + NADP(+) = 2-dehydropantoate + NADPH + H(+)</text>
        <dbReference type="Rhea" id="RHEA:16233"/>
        <dbReference type="ChEBI" id="CHEBI:11561"/>
        <dbReference type="ChEBI" id="CHEBI:15378"/>
        <dbReference type="ChEBI" id="CHEBI:15980"/>
        <dbReference type="ChEBI" id="CHEBI:57783"/>
        <dbReference type="ChEBI" id="CHEBI:58349"/>
        <dbReference type="EC" id="1.1.1.169"/>
    </reaction>
</comment>
<evidence type="ECO:0000259" key="6">
    <source>
        <dbReference type="Pfam" id="PF08546"/>
    </source>
</evidence>
<evidence type="ECO:0000256" key="1">
    <source>
        <dbReference type="ARBA" id="ARBA00007870"/>
    </source>
</evidence>
<accession>A0A1L9X1I7</accession>
<dbReference type="Proteomes" id="UP000184546">
    <property type="component" value="Unassembled WGS sequence"/>
</dbReference>
<keyword evidence="8" id="KW-1185">Reference proteome</keyword>
<dbReference type="InterPro" id="IPR013328">
    <property type="entry name" value="6PGD_dom2"/>
</dbReference>
<dbReference type="VEuPathDB" id="FungiDB:ASPACDRAFT_1865666"/>